<reference evidence="2" key="1">
    <citation type="submission" date="2022-11" db="UniProtKB">
        <authorList>
            <consortium name="WormBaseParasite"/>
        </authorList>
    </citation>
    <scope>IDENTIFICATION</scope>
</reference>
<organism evidence="1 2">
    <name type="scientific">Panagrolaimus sp. ES5</name>
    <dbReference type="NCBI Taxonomy" id="591445"/>
    <lineage>
        <taxon>Eukaryota</taxon>
        <taxon>Metazoa</taxon>
        <taxon>Ecdysozoa</taxon>
        <taxon>Nematoda</taxon>
        <taxon>Chromadorea</taxon>
        <taxon>Rhabditida</taxon>
        <taxon>Tylenchina</taxon>
        <taxon>Panagrolaimomorpha</taxon>
        <taxon>Panagrolaimoidea</taxon>
        <taxon>Panagrolaimidae</taxon>
        <taxon>Panagrolaimus</taxon>
    </lineage>
</organism>
<evidence type="ECO:0000313" key="1">
    <source>
        <dbReference type="Proteomes" id="UP000887579"/>
    </source>
</evidence>
<dbReference type="WBParaSite" id="ES5_v2.g27754.t1">
    <property type="protein sequence ID" value="ES5_v2.g27754.t1"/>
    <property type="gene ID" value="ES5_v2.g27754"/>
</dbReference>
<proteinExistence type="predicted"/>
<name>A0AC34GDX3_9BILA</name>
<protein>
    <submittedName>
        <fullName evidence="2">Biotin carboxylation domain-containing protein</fullName>
    </submittedName>
</protein>
<evidence type="ECO:0000313" key="2">
    <source>
        <dbReference type="WBParaSite" id="ES5_v2.g27754.t1"/>
    </source>
</evidence>
<sequence length="195" mass="21240">MRFSNLLSIAALKRSPSLIIPRYNQNFAKLFSTAEDNKGAYDHELYTLDPINLDEPKFDKILIANRGEIACRVIKTARAMGIKTVAVHSDVDSNALHVKLADEAVCVGPAPTAESYLRADRILEAVKQTGAQAVHPGYGFLSENTKFAAQLEQAGAKFIGPNSKAILDMGDKIHSKKIATKAKVNMIPGYDGEIK</sequence>
<accession>A0AC34GDX3</accession>
<dbReference type="Proteomes" id="UP000887579">
    <property type="component" value="Unplaced"/>
</dbReference>